<evidence type="ECO:0000313" key="1">
    <source>
        <dbReference type="EMBL" id="MBB2903100.1"/>
    </source>
</evidence>
<gene>
    <name evidence="1" type="ORF">FHR75_003942</name>
</gene>
<sequence>MQSIINGGLTEQITRLDAEGKILSQPDVWDGPLAQTFRDSTWPQTKTALDKVKQELDSLRDQLQRISSDIMSAGGSI</sequence>
<proteinExistence type="predicted"/>
<evidence type="ECO:0000313" key="2">
    <source>
        <dbReference type="Proteomes" id="UP000533269"/>
    </source>
</evidence>
<dbReference type="Proteomes" id="UP000533269">
    <property type="component" value="Unassembled WGS sequence"/>
</dbReference>
<reference evidence="1 2" key="2">
    <citation type="submission" date="2020-08" db="EMBL/GenBank/DDBJ databases">
        <authorList>
            <person name="Partida-Martinez L."/>
            <person name="Huntemann M."/>
            <person name="Clum A."/>
            <person name="Wang J."/>
            <person name="Palaniappan K."/>
            <person name="Ritter S."/>
            <person name="Chen I.-M."/>
            <person name="Stamatis D."/>
            <person name="Reddy T."/>
            <person name="O'Malley R."/>
            <person name="Daum C."/>
            <person name="Shapiro N."/>
            <person name="Ivanova N."/>
            <person name="Kyrpides N."/>
            <person name="Woyke T."/>
        </authorList>
    </citation>
    <scope>NUCLEOTIDE SEQUENCE [LARGE SCALE GENOMIC DNA]</scope>
    <source>
        <strain evidence="1 2">AS2.23</strain>
    </source>
</reference>
<protein>
    <submittedName>
        <fullName evidence="1">Uncharacterized protein YukE</fullName>
    </submittedName>
</protein>
<accession>A0A7W4TQI8</accession>
<reference evidence="1 2" key="1">
    <citation type="submission" date="2020-08" db="EMBL/GenBank/DDBJ databases">
        <title>The Agave Microbiome: Exploring the role of microbial communities in plant adaptations to desert environments.</title>
        <authorList>
            <person name="Partida-Martinez L.P."/>
        </authorList>
    </citation>
    <scope>NUCLEOTIDE SEQUENCE [LARGE SCALE GENOMIC DNA]</scope>
    <source>
        <strain evidence="1 2">AS2.23</strain>
    </source>
</reference>
<dbReference type="EMBL" id="JACHVY010000005">
    <property type="protein sequence ID" value="MBB2903100.1"/>
    <property type="molecule type" value="Genomic_DNA"/>
</dbReference>
<dbReference type="Gene3D" id="1.10.287.1060">
    <property type="entry name" value="ESAT-6-like"/>
    <property type="match status" value="1"/>
</dbReference>
<dbReference type="AlphaFoldDB" id="A0A7W4TQI8"/>
<name>A0A7W4TQI8_KINRA</name>
<organism evidence="1 2">
    <name type="scientific">Kineococcus radiotolerans</name>
    <dbReference type="NCBI Taxonomy" id="131568"/>
    <lineage>
        <taxon>Bacteria</taxon>
        <taxon>Bacillati</taxon>
        <taxon>Actinomycetota</taxon>
        <taxon>Actinomycetes</taxon>
        <taxon>Kineosporiales</taxon>
        <taxon>Kineosporiaceae</taxon>
        <taxon>Kineococcus</taxon>
    </lineage>
</organism>
<comment type="caution">
    <text evidence="1">The sequence shown here is derived from an EMBL/GenBank/DDBJ whole genome shotgun (WGS) entry which is preliminary data.</text>
</comment>